<keyword evidence="3" id="KW-1185">Reference proteome</keyword>
<feature type="compositionally biased region" description="Pro residues" evidence="1">
    <location>
        <begin position="330"/>
        <end position="339"/>
    </location>
</feature>
<feature type="compositionally biased region" description="Basic residues" evidence="1">
    <location>
        <begin position="361"/>
        <end position="375"/>
    </location>
</feature>
<accession>A0A6A6P759</accession>
<dbReference type="PANTHER" id="PTHR42354:SF1">
    <property type="entry name" value="C2H2-TYPE DOMAIN-CONTAINING PROTEIN"/>
    <property type="match status" value="1"/>
</dbReference>
<name>A0A6A6P759_9PEZI</name>
<dbReference type="AlphaFoldDB" id="A0A6A6P759"/>
<feature type="compositionally biased region" description="Basic residues" evidence="1">
    <location>
        <begin position="30"/>
        <end position="49"/>
    </location>
</feature>
<feature type="compositionally biased region" description="Basic and acidic residues" evidence="1">
    <location>
        <begin position="50"/>
        <end position="70"/>
    </location>
</feature>
<feature type="region of interest" description="Disordered" evidence="1">
    <location>
        <begin position="190"/>
        <end position="381"/>
    </location>
</feature>
<dbReference type="Proteomes" id="UP000799766">
    <property type="component" value="Unassembled WGS sequence"/>
</dbReference>
<reference evidence="2" key="1">
    <citation type="journal article" date="2020" name="Stud. Mycol.">
        <title>101 Dothideomycetes genomes: a test case for predicting lifestyles and emergence of pathogens.</title>
        <authorList>
            <person name="Haridas S."/>
            <person name="Albert R."/>
            <person name="Binder M."/>
            <person name="Bloem J."/>
            <person name="Labutti K."/>
            <person name="Salamov A."/>
            <person name="Andreopoulos B."/>
            <person name="Baker S."/>
            <person name="Barry K."/>
            <person name="Bills G."/>
            <person name="Bluhm B."/>
            <person name="Cannon C."/>
            <person name="Castanera R."/>
            <person name="Culley D."/>
            <person name="Daum C."/>
            <person name="Ezra D."/>
            <person name="Gonzalez J."/>
            <person name="Henrissat B."/>
            <person name="Kuo A."/>
            <person name="Liang C."/>
            <person name="Lipzen A."/>
            <person name="Lutzoni F."/>
            <person name="Magnuson J."/>
            <person name="Mondo S."/>
            <person name="Nolan M."/>
            <person name="Ohm R."/>
            <person name="Pangilinan J."/>
            <person name="Park H.-J."/>
            <person name="Ramirez L."/>
            <person name="Alfaro M."/>
            <person name="Sun H."/>
            <person name="Tritt A."/>
            <person name="Yoshinaga Y."/>
            <person name="Zwiers L.-H."/>
            <person name="Turgeon B."/>
            <person name="Goodwin S."/>
            <person name="Spatafora J."/>
            <person name="Crous P."/>
            <person name="Grigoriev I."/>
        </authorList>
    </citation>
    <scope>NUCLEOTIDE SEQUENCE</scope>
    <source>
        <strain evidence="2">ATCC 16933</strain>
    </source>
</reference>
<dbReference type="EMBL" id="MU001675">
    <property type="protein sequence ID" value="KAF2459694.1"/>
    <property type="molecule type" value="Genomic_DNA"/>
</dbReference>
<dbReference type="PANTHER" id="PTHR42354">
    <property type="entry name" value="C2H2-TYPE DOMAIN-CONTAINING PROTEIN"/>
    <property type="match status" value="1"/>
</dbReference>
<dbReference type="OrthoDB" id="5226911at2759"/>
<feature type="compositionally biased region" description="Low complexity" evidence="1">
    <location>
        <begin position="240"/>
        <end position="263"/>
    </location>
</feature>
<evidence type="ECO:0000256" key="1">
    <source>
        <dbReference type="SAM" id="MobiDB-lite"/>
    </source>
</evidence>
<feature type="compositionally biased region" description="Low complexity" evidence="1">
    <location>
        <begin position="283"/>
        <end position="295"/>
    </location>
</feature>
<feature type="compositionally biased region" description="Pro residues" evidence="1">
    <location>
        <begin position="350"/>
        <end position="360"/>
    </location>
</feature>
<feature type="region of interest" description="Disordered" evidence="1">
    <location>
        <begin position="30"/>
        <end position="70"/>
    </location>
</feature>
<feature type="compositionally biased region" description="Polar residues" evidence="1">
    <location>
        <begin position="264"/>
        <end position="274"/>
    </location>
</feature>
<sequence length="435" mass="46573">MACSPDVAGSVSSIIAAFTSGLHVLKRLRERRRQKKHSKPKTKNRKTNVQRKEQSGDELDLSRSLRRGPQDIQHEYDRKFAVAGNRFSRGDAIAHASLTETLLKLNSGLVGIISSFLGNGRDDSGLDYRSLTTVSDASRVDVINAMNGLYQRLSQSQVALHPPPPYSGCACCSQHNHNGRYTNMPCAGNNGEAGKSRKHKQSSTSSTQGEKLPTVARMPLKSSKSEPKLVVVRPRNRRQASSSLSSSSSSSAGSASAAHSAASTTVTTPVNSPMASPGFMQHPAAPAPKSAASRPSGKRDGKKSTPSPGPTRTDWPPAPAIPAHILAPSAAPPIPPAPIPSFLAHHTPSSPSPSPPPVPSPHHRERLARRQHRPTRSAYSFASDSTKLGEIPMRNWVLPFDFADMERRNREAVANGWPVGGEGICHGTFVLGVQP</sequence>
<proteinExistence type="predicted"/>
<protein>
    <submittedName>
        <fullName evidence="2">Uncharacterized protein</fullName>
    </submittedName>
</protein>
<evidence type="ECO:0000313" key="2">
    <source>
        <dbReference type="EMBL" id="KAF2459694.1"/>
    </source>
</evidence>
<organism evidence="2 3">
    <name type="scientific">Lineolata rhizophorae</name>
    <dbReference type="NCBI Taxonomy" id="578093"/>
    <lineage>
        <taxon>Eukaryota</taxon>
        <taxon>Fungi</taxon>
        <taxon>Dikarya</taxon>
        <taxon>Ascomycota</taxon>
        <taxon>Pezizomycotina</taxon>
        <taxon>Dothideomycetes</taxon>
        <taxon>Dothideomycetes incertae sedis</taxon>
        <taxon>Lineolatales</taxon>
        <taxon>Lineolataceae</taxon>
        <taxon>Lineolata</taxon>
    </lineage>
</organism>
<evidence type="ECO:0000313" key="3">
    <source>
        <dbReference type="Proteomes" id="UP000799766"/>
    </source>
</evidence>
<gene>
    <name evidence="2" type="ORF">BDY21DRAFT_362382</name>
</gene>